<name>X0WBR7_9ZZZZ</name>
<comment type="caution">
    <text evidence="1">The sequence shown here is derived from an EMBL/GenBank/DDBJ whole genome shotgun (WGS) entry which is preliminary data.</text>
</comment>
<feature type="non-terminal residue" evidence="1">
    <location>
        <position position="191"/>
    </location>
</feature>
<organism evidence="1">
    <name type="scientific">marine sediment metagenome</name>
    <dbReference type="NCBI Taxonomy" id="412755"/>
    <lineage>
        <taxon>unclassified sequences</taxon>
        <taxon>metagenomes</taxon>
        <taxon>ecological metagenomes</taxon>
    </lineage>
</organism>
<proteinExistence type="predicted"/>
<dbReference type="AlphaFoldDB" id="X0WBR7"/>
<evidence type="ECO:0008006" key="2">
    <source>
        <dbReference type="Google" id="ProtNLM"/>
    </source>
</evidence>
<protein>
    <recommendedName>
        <fullName evidence="2">Right handed beta helix domain-containing protein</fullName>
    </recommendedName>
</protein>
<dbReference type="NCBIfam" id="TIGR03804">
    <property type="entry name" value="para_beta_helix"/>
    <property type="match status" value="1"/>
</dbReference>
<dbReference type="EMBL" id="BARS01027275">
    <property type="protein sequence ID" value="GAG10121.1"/>
    <property type="molecule type" value="Genomic_DNA"/>
</dbReference>
<evidence type="ECO:0000313" key="1">
    <source>
        <dbReference type="EMBL" id="GAG10121.1"/>
    </source>
</evidence>
<dbReference type="InterPro" id="IPR011050">
    <property type="entry name" value="Pectin_lyase_fold/virulence"/>
</dbReference>
<dbReference type="SUPFAM" id="SSF51126">
    <property type="entry name" value="Pectin lyase-like"/>
    <property type="match status" value="1"/>
</dbReference>
<accession>X0WBR7</accession>
<dbReference type="InterPro" id="IPR012334">
    <property type="entry name" value="Pectin_lyas_fold"/>
</dbReference>
<reference evidence="1" key="1">
    <citation type="journal article" date="2014" name="Front. Microbiol.">
        <title>High frequency of phylogenetically diverse reductive dehalogenase-homologous genes in deep subseafloor sedimentary metagenomes.</title>
        <authorList>
            <person name="Kawai M."/>
            <person name="Futagami T."/>
            <person name="Toyoda A."/>
            <person name="Takaki Y."/>
            <person name="Nishi S."/>
            <person name="Hori S."/>
            <person name="Arai W."/>
            <person name="Tsubouchi T."/>
            <person name="Morono Y."/>
            <person name="Uchiyama I."/>
            <person name="Ito T."/>
            <person name="Fujiyama A."/>
            <person name="Inagaki F."/>
            <person name="Takami H."/>
        </authorList>
    </citation>
    <scope>NUCLEOTIDE SEQUENCE</scope>
    <source>
        <strain evidence="1">Expedition CK06-06</strain>
    </source>
</reference>
<sequence length="191" mass="20168">MNAALVAAAAVNGSVELLEGDYNTVLTISVAVNVTLKAVGWGAVINFNAGGNAITIAGDNVKLRDFKVVIVAGAGAGGTRPNCIYATARTNVEITKLWLYGDQTEADDGDDARQNGILFDTNMAYSKIAFCTVENFERNGVNLEDTSEGDEVIYVEVEGNICNNNLDDGIRLRFADFCTLTGNTCQGNGNG</sequence>
<gene>
    <name evidence="1" type="ORF">S01H1_42863</name>
</gene>
<dbReference type="Gene3D" id="2.160.20.10">
    <property type="entry name" value="Single-stranded right-handed beta-helix, Pectin lyase-like"/>
    <property type="match status" value="1"/>
</dbReference>
<dbReference type="InterPro" id="IPR022441">
    <property type="entry name" value="Para_beta_helix_rpt-2"/>
</dbReference>